<dbReference type="VEuPathDB" id="FungiDB:yc1106_07816"/>
<evidence type="ECO:0008006" key="11">
    <source>
        <dbReference type="Google" id="ProtNLM"/>
    </source>
</evidence>
<feature type="compositionally biased region" description="Acidic residues" evidence="8">
    <location>
        <begin position="1037"/>
        <end position="1057"/>
    </location>
</feature>
<keyword evidence="5" id="KW-0159">Chromosome partition</keyword>
<evidence type="ECO:0000256" key="5">
    <source>
        <dbReference type="ARBA" id="ARBA00022829"/>
    </source>
</evidence>
<name>A0A9Q9DV72_CURCL</name>
<comment type="similarity">
    <text evidence="2">Belongs to the SCC4/mau-2 family.</text>
</comment>
<gene>
    <name evidence="9" type="ORF">yc1106_07816</name>
</gene>
<keyword evidence="7" id="KW-0131">Cell cycle</keyword>
<feature type="region of interest" description="Disordered" evidence="8">
    <location>
        <begin position="1"/>
        <end position="379"/>
    </location>
</feature>
<evidence type="ECO:0000313" key="10">
    <source>
        <dbReference type="Proteomes" id="UP001056012"/>
    </source>
</evidence>
<keyword evidence="10" id="KW-1185">Reference proteome</keyword>
<comment type="subcellular location">
    <subcellularLocation>
        <location evidence="1">Nucleus</location>
    </subcellularLocation>
</comment>
<feature type="compositionally biased region" description="Low complexity" evidence="8">
    <location>
        <begin position="27"/>
        <end position="62"/>
    </location>
</feature>
<dbReference type="PRINTS" id="PR01217">
    <property type="entry name" value="PRICHEXTENSN"/>
</dbReference>
<organism evidence="9 10">
    <name type="scientific">Curvularia clavata</name>
    <dbReference type="NCBI Taxonomy" id="95742"/>
    <lineage>
        <taxon>Eukaryota</taxon>
        <taxon>Fungi</taxon>
        <taxon>Dikarya</taxon>
        <taxon>Ascomycota</taxon>
        <taxon>Pezizomycotina</taxon>
        <taxon>Dothideomycetes</taxon>
        <taxon>Pleosporomycetidae</taxon>
        <taxon>Pleosporales</taxon>
        <taxon>Pleosporineae</taxon>
        <taxon>Pleosporaceae</taxon>
        <taxon>Curvularia</taxon>
    </lineage>
</organism>
<feature type="compositionally biased region" description="Polar residues" evidence="8">
    <location>
        <begin position="296"/>
        <end position="334"/>
    </location>
</feature>
<evidence type="ECO:0000256" key="7">
    <source>
        <dbReference type="ARBA" id="ARBA00023306"/>
    </source>
</evidence>
<dbReference type="GO" id="GO:0051301">
    <property type="term" value="P:cell division"/>
    <property type="evidence" value="ECO:0007669"/>
    <property type="project" value="UniProtKB-KW"/>
</dbReference>
<feature type="compositionally biased region" description="Polar residues" evidence="8">
    <location>
        <begin position="355"/>
        <end position="372"/>
    </location>
</feature>
<dbReference type="Proteomes" id="UP001056012">
    <property type="component" value="Chromosome 6"/>
</dbReference>
<dbReference type="EMBL" id="CP089279">
    <property type="protein sequence ID" value="USP80542.1"/>
    <property type="molecule type" value="Genomic_DNA"/>
</dbReference>
<protein>
    <recommendedName>
        <fullName evidence="11">Cohesin loading factor</fullName>
    </recommendedName>
</protein>
<feature type="compositionally biased region" description="Pro residues" evidence="8">
    <location>
        <begin position="154"/>
        <end position="168"/>
    </location>
</feature>
<feature type="region of interest" description="Disordered" evidence="8">
    <location>
        <begin position="1031"/>
        <end position="1057"/>
    </location>
</feature>
<proteinExistence type="inferred from homology"/>
<sequence>MDPRYNWPPQAYTNGQYNPYAPPQLPPQQQQQQPPAYQQHGYQQYPPMQMQMPMSQGYPQSQSAPYQFPQQPVMPQPSNPQYQQYQQMPPQMQSQMQPQMQPSQHLQQHSQHSQQYSQQPQHYTQQYTQQRPLQQQPLHQPPQPPSQQPLHQPSQPPPQPLPQPPPQKPVQQPIQRPPQQPPQQTLSQASQQPLQRSPQQPQQPRQPQQPQQRPLQQPSQRPPQQSPQQPAQRPPQQPQYRSQPQVVIPARTPSFSSPMQMQPPRIRHVQVPVQRTSSVGVAQTDGAGEQQRRHSAQQTPTRPVSKPIQQSSSQQENAPRSQQRPVNTPTQNQNLQRAPLQPQPTPQQQRVLAPTRTTSSQHTSTIAQTPSSKPKAHPQVVIPRASASHQLTPTKRPHAPQKALPVELSDLLLMAADEYIAAARSMGPLFLRERKEADIRQYYKLISTAMGCMDTVLRDFNMPPRDEAKLRLRYASLLIEETDIEATDISSRIEEILSKQISLCGRHRLQDLKFAALHLQARYQFKTNHRAGLKSLDKPISEAETFQHVAWIYALRFLKVTLALQIPGRVETVMVLQQLHAIQGHAERRGDRAVYVASCALEAMVHLRSGAADRLEQVQRAIAAARSLQLQVSAKELGSFGTLIDVIDTASNIQTGRPDTRKATALLEAILSKKDEKGGSETGIFTVLIERSYGGNLTFDTGGVFRKNADRKDELVFAWLPRDDLKALCFYICALEHHVHEKGMIYMKEAHQRFKESAKRRSLVGIPPSVAFARMEWNMLLDWHSMFTIGLMACSRDDHTAAEDVLGRLKKRIALPPYNNQEAFARTLAYLSSINDQMNGNLDAALAASSGDLLAVPERAHATPARADIAVVAALNRLLIIRDPNHSQHFQSSMLLEQLKPFCEDHPNQYVRMAFRLIQTFYGEAAAISHQKKTVQQAVGIAQEISQKTQNFEFVAMTMCYFVARFFADIVGEKSIQAIRAARSQAIKGRRPLWMAVAAGLCINTYRRNGLMDETAKAMREFEAVRPQLPTTLRGEDDVDAEGEEDVDADGDLDIVS</sequence>
<keyword evidence="3" id="KW-0132">Cell division</keyword>
<dbReference type="AlphaFoldDB" id="A0A9Q9DV72"/>
<feature type="compositionally biased region" description="Low complexity" evidence="8">
    <location>
        <begin position="335"/>
        <end position="350"/>
    </location>
</feature>
<feature type="compositionally biased region" description="Low complexity" evidence="8">
    <location>
        <begin position="253"/>
        <end position="264"/>
    </location>
</feature>
<dbReference type="GO" id="GO:0007059">
    <property type="term" value="P:chromosome segregation"/>
    <property type="evidence" value="ECO:0007669"/>
    <property type="project" value="UniProtKB-KW"/>
</dbReference>
<dbReference type="GO" id="GO:0005634">
    <property type="term" value="C:nucleus"/>
    <property type="evidence" value="ECO:0007669"/>
    <property type="project" value="UniProtKB-SubCell"/>
</dbReference>
<reference evidence="9" key="1">
    <citation type="submission" date="2021-12" db="EMBL/GenBank/DDBJ databases">
        <title>Curvularia clavata genome.</title>
        <authorList>
            <person name="Cao Y."/>
        </authorList>
    </citation>
    <scope>NUCLEOTIDE SEQUENCE</scope>
    <source>
        <strain evidence="9">Yc1106</strain>
    </source>
</reference>
<evidence type="ECO:0000256" key="4">
    <source>
        <dbReference type="ARBA" id="ARBA00022776"/>
    </source>
</evidence>
<accession>A0A9Q9DV72</accession>
<dbReference type="Pfam" id="PF10345">
    <property type="entry name" value="Cohesin_load"/>
    <property type="match status" value="1"/>
</dbReference>
<evidence type="ECO:0000256" key="8">
    <source>
        <dbReference type="SAM" id="MobiDB-lite"/>
    </source>
</evidence>
<dbReference type="InterPro" id="IPR019440">
    <property type="entry name" value="MAU2"/>
</dbReference>
<evidence type="ECO:0000256" key="2">
    <source>
        <dbReference type="ARBA" id="ARBA00008585"/>
    </source>
</evidence>
<feature type="compositionally biased region" description="Low complexity" evidence="8">
    <location>
        <begin position="182"/>
        <end position="219"/>
    </location>
</feature>
<dbReference type="OrthoDB" id="5565328at2759"/>
<keyword evidence="6" id="KW-0539">Nucleus</keyword>
<keyword evidence="4" id="KW-0498">Mitosis</keyword>
<evidence type="ECO:0000313" key="9">
    <source>
        <dbReference type="EMBL" id="USP80542.1"/>
    </source>
</evidence>
<dbReference type="PANTHER" id="PTHR21394">
    <property type="entry name" value="MAU2 CHROMATID COHESION FACTOR HOMOLOG"/>
    <property type="match status" value="1"/>
</dbReference>
<evidence type="ECO:0000256" key="3">
    <source>
        <dbReference type="ARBA" id="ARBA00022618"/>
    </source>
</evidence>
<feature type="compositionally biased region" description="Low complexity" evidence="8">
    <location>
        <begin position="79"/>
        <end position="138"/>
    </location>
</feature>
<evidence type="ECO:0000256" key="6">
    <source>
        <dbReference type="ARBA" id="ARBA00023242"/>
    </source>
</evidence>
<dbReference type="GO" id="GO:0007064">
    <property type="term" value="P:mitotic sister chromatid cohesion"/>
    <property type="evidence" value="ECO:0007669"/>
    <property type="project" value="InterPro"/>
</dbReference>
<evidence type="ECO:0000256" key="1">
    <source>
        <dbReference type="ARBA" id="ARBA00004123"/>
    </source>
</evidence>